<feature type="transmembrane region" description="Helical" evidence="1">
    <location>
        <begin position="75"/>
        <end position="97"/>
    </location>
</feature>
<dbReference type="EMBL" id="JARYZI010000005">
    <property type="protein sequence ID" value="MDH8678231.1"/>
    <property type="molecule type" value="Genomic_DNA"/>
</dbReference>
<dbReference type="SMART" id="SM00052">
    <property type="entry name" value="EAL"/>
    <property type="match status" value="1"/>
</dbReference>
<feature type="transmembrane region" description="Helical" evidence="1">
    <location>
        <begin position="7"/>
        <end position="28"/>
    </location>
</feature>
<dbReference type="RefSeq" id="WP_281094071.1">
    <property type="nucleotide sequence ID" value="NZ_JARYZI010000005.1"/>
</dbReference>
<evidence type="ECO:0000313" key="5">
    <source>
        <dbReference type="Proteomes" id="UP001158045"/>
    </source>
</evidence>
<accession>A0ABT6NCV1</accession>
<dbReference type="PROSITE" id="PS50883">
    <property type="entry name" value="EAL"/>
    <property type="match status" value="1"/>
</dbReference>
<dbReference type="PANTHER" id="PTHR33121:SF79">
    <property type="entry name" value="CYCLIC DI-GMP PHOSPHODIESTERASE PDED-RELATED"/>
    <property type="match status" value="1"/>
</dbReference>
<dbReference type="SUPFAM" id="SSF55073">
    <property type="entry name" value="Nucleotide cyclase"/>
    <property type="match status" value="1"/>
</dbReference>
<dbReference type="CDD" id="cd01948">
    <property type="entry name" value="EAL"/>
    <property type="match status" value="1"/>
</dbReference>
<organism evidence="4 5">
    <name type="scientific">Fusibacter bizertensis</name>
    <dbReference type="NCBI Taxonomy" id="1488331"/>
    <lineage>
        <taxon>Bacteria</taxon>
        <taxon>Bacillati</taxon>
        <taxon>Bacillota</taxon>
        <taxon>Clostridia</taxon>
        <taxon>Eubacteriales</taxon>
        <taxon>Eubacteriales Family XII. Incertae Sedis</taxon>
        <taxon>Fusibacter</taxon>
    </lineage>
</organism>
<dbReference type="Pfam" id="PF00990">
    <property type="entry name" value="GGDEF"/>
    <property type="match status" value="1"/>
</dbReference>
<dbReference type="Gene3D" id="3.30.70.270">
    <property type="match status" value="1"/>
</dbReference>
<evidence type="ECO:0000259" key="3">
    <source>
        <dbReference type="PROSITE" id="PS50887"/>
    </source>
</evidence>
<dbReference type="SMART" id="SM00267">
    <property type="entry name" value="GGDEF"/>
    <property type="match status" value="1"/>
</dbReference>
<sequence length="652" mass="75161">MLSTIDIFQYFIMSVILLSNTNYVYFAIDNIIKDSYHKSDYILLCLKYSLITIVASIIYVVKLLIYTPIKFDYPLVQPAIIITCTIAFLTTIGIYIKLNENHRIKFKKISPNILISIVLLLAYLSNLITIQLFYNLIFVWFLVVTAIFSYQVIYTKKIINNSGVYFLIASASILSVVNLLSHQLPLQMVLTVNLGIESLIIYGLFLFYSQFYVDALADAYDSEIKQANELRILNSKITKMAYLDAVTGIENEIALMNDIEKMGHSLSLITINIRNFSLYNQILGFSQGNTLLYEIAHTLSSEIEKLSKSNCKLYKLHSDKFIVLCNTVDVRTCVDHIDQIKTIFLTHTFMNFRLDAYYGISSLKNGEFKINEFNSLIGAVELASKHAKLVPEKFYFLSLERYEREKSKFDIEFHLKEAIELGSLEVYYQPQIHAKSKQVCSYEALIRWQDRGKFISPAIFIPIAENTGLITEITHFVIEDVFKNIYTLQWNEDRKVSINLSAIQLVENGFVDYVKNILLIYPINTSHIVFEVTETALTYDLNKVEDTIKALKSIGFEFSLDDFGDGYSSLNRLSKLNFDEVKFDKFFIQDIANDDKLKLTFLKTVELFDLLNLRIVVEGVETPAQETFLDQYPIDVYQGYLYSEAKPLSYLY</sequence>
<dbReference type="Pfam" id="PF00563">
    <property type="entry name" value="EAL"/>
    <property type="match status" value="1"/>
</dbReference>
<evidence type="ECO:0000313" key="4">
    <source>
        <dbReference type="EMBL" id="MDH8678231.1"/>
    </source>
</evidence>
<keyword evidence="5" id="KW-1185">Reference proteome</keyword>
<dbReference type="InterPro" id="IPR050706">
    <property type="entry name" value="Cyclic-di-GMP_PDE-like"/>
</dbReference>
<feature type="domain" description="EAL" evidence="2">
    <location>
        <begin position="408"/>
        <end position="652"/>
    </location>
</feature>
<protein>
    <submittedName>
        <fullName evidence="4">EAL domain-containing protein</fullName>
    </submittedName>
</protein>
<dbReference type="InterPro" id="IPR035919">
    <property type="entry name" value="EAL_sf"/>
</dbReference>
<dbReference type="InterPro" id="IPR001633">
    <property type="entry name" value="EAL_dom"/>
</dbReference>
<dbReference type="PANTHER" id="PTHR33121">
    <property type="entry name" value="CYCLIC DI-GMP PHOSPHODIESTERASE PDEF"/>
    <property type="match status" value="1"/>
</dbReference>
<dbReference type="Proteomes" id="UP001158045">
    <property type="component" value="Unassembled WGS sequence"/>
</dbReference>
<comment type="caution">
    <text evidence="4">The sequence shown here is derived from an EMBL/GenBank/DDBJ whole genome shotgun (WGS) entry which is preliminary data.</text>
</comment>
<feature type="transmembrane region" description="Helical" evidence="1">
    <location>
        <begin position="109"/>
        <end position="126"/>
    </location>
</feature>
<evidence type="ECO:0000256" key="1">
    <source>
        <dbReference type="SAM" id="Phobius"/>
    </source>
</evidence>
<name>A0ABT6NCV1_9FIRM</name>
<dbReference type="InterPro" id="IPR043128">
    <property type="entry name" value="Rev_trsase/Diguanyl_cyclase"/>
</dbReference>
<gene>
    <name evidence="4" type="ORF">QE109_08735</name>
</gene>
<keyword evidence="1" id="KW-0812">Transmembrane</keyword>
<evidence type="ECO:0000259" key="2">
    <source>
        <dbReference type="PROSITE" id="PS50883"/>
    </source>
</evidence>
<reference evidence="4 5" key="1">
    <citation type="submission" date="2023-04" db="EMBL/GenBank/DDBJ databases">
        <title>Fusibacter bizertensis strain WBS, isolated from littoral bottom sediments of the Arctic seas - biochemical and genomic analysis.</title>
        <authorList>
            <person name="Brioukhanov A.L."/>
        </authorList>
    </citation>
    <scope>NUCLEOTIDE SEQUENCE [LARGE SCALE GENOMIC DNA]</scope>
    <source>
        <strain evidence="4 5">WBS</strain>
    </source>
</reference>
<dbReference type="SUPFAM" id="SSF141868">
    <property type="entry name" value="EAL domain-like"/>
    <property type="match status" value="1"/>
</dbReference>
<dbReference type="InterPro" id="IPR029787">
    <property type="entry name" value="Nucleotide_cyclase"/>
</dbReference>
<feature type="transmembrane region" description="Helical" evidence="1">
    <location>
        <begin position="48"/>
        <end position="69"/>
    </location>
</feature>
<dbReference type="PROSITE" id="PS50887">
    <property type="entry name" value="GGDEF"/>
    <property type="match status" value="1"/>
</dbReference>
<feature type="transmembrane region" description="Helical" evidence="1">
    <location>
        <begin position="162"/>
        <end position="180"/>
    </location>
</feature>
<keyword evidence="1" id="KW-0472">Membrane</keyword>
<feature type="domain" description="GGDEF" evidence="3">
    <location>
        <begin position="264"/>
        <end position="401"/>
    </location>
</feature>
<keyword evidence="1" id="KW-1133">Transmembrane helix</keyword>
<dbReference type="InterPro" id="IPR000160">
    <property type="entry name" value="GGDEF_dom"/>
</dbReference>
<dbReference type="Gene3D" id="3.20.20.450">
    <property type="entry name" value="EAL domain"/>
    <property type="match status" value="1"/>
</dbReference>
<feature type="transmembrane region" description="Helical" evidence="1">
    <location>
        <begin position="132"/>
        <end position="150"/>
    </location>
</feature>
<proteinExistence type="predicted"/>